<evidence type="ECO:0000313" key="2">
    <source>
        <dbReference type="EMBL" id="ACJ41970.1"/>
    </source>
</evidence>
<dbReference type="Gene3D" id="3.40.50.2000">
    <property type="entry name" value="Glycogen Phosphorylase B"/>
    <property type="match status" value="1"/>
</dbReference>
<dbReference type="KEGG" id="abn:AB57_3400"/>
<dbReference type="SUPFAM" id="SSF53756">
    <property type="entry name" value="UDP-Glycosyltransferase/glycogen phosphorylase"/>
    <property type="match status" value="1"/>
</dbReference>
<dbReference type="GO" id="GO:1901135">
    <property type="term" value="P:carbohydrate derivative metabolic process"/>
    <property type="evidence" value="ECO:0007669"/>
    <property type="project" value="UniProtKB-ARBA"/>
</dbReference>
<dbReference type="RefSeq" id="WP_000017433.1">
    <property type="nucleotide sequence ID" value="NC_011586.2"/>
</dbReference>
<evidence type="ECO:0000313" key="3">
    <source>
        <dbReference type="Proteomes" id="UP000007094"/>
    </source>
</evidence>
<dbReference type="PANTHER" id="PTHR12526">
    <property type="entry name" value="GLYCOSYLTRANSFERASE"/>
    <property type="match status" value="1"/>
</dbReference>
<dbReference type="Proteomes" id="UP000007094">
    <property type="component" value="Chromosome"/>
</dbReference>
<organism evidence="2 3">
    <name type="scientific">Acinetobacter baumannii (strain AB0057)</name>
    <dbReference type="NCBI Taxonomy" id="480119"/>
    <lineage>
        <taxon>Bacteria</taxon>
        <taxon>Pseudomonadati</taxon>
        <taxon>Pseudomonadota</taxon>
        <taxon>Gammaproteobacteria</taxon>
        <taxon>Moraxellales</taxon>
        <taxon>Moraxellaceae</taxon>
        <taxon>Acinetobacter</taxon>
        <taxon>Acinetobacter calcoaceticus/baumannii complex</taxon>
    </lineage>
</organism>
<protein>
    <submittedName>
        <fullName evidence="2">GtrOC11</fullName>
    </submittedName>
</protein>
<gene>
    <name evidence="2" type="primary">gtrOC11</name>
    <name evidence="2" type="ordered locus">AB57_3400</name>
</gene>
<dbReference type="EMBL" id="CP001182">
    <property type="protein sequence ID" value="ACJ41970.1"/>
    <property type="molecule type" value="Genomic_DNA"/>
</dbReference>
<accession>A0A7U3Y7R8</accession>
<dbReference type="InterPro" id="IPR001296">
    <property type="entry name" value="Glyco_trans_1"/>
</dbReference>
<dbReference type="AlphaFoldDB" id="A0A7U3Y7R8"/>
<dbReference type="GO" id="GO:0016757">
    <property type="term" value="F:glycosyltransferase activity"/>
    <property type="evidence" value="ECO:0007669"/>
    <property type="project" value="InterPro"/>
</dbReference>
<reference evidence="2 3" key="1">
    <citation type="journal article" date="2008" name="J. Bacteriol.">
        <title>Comparative genome sequence analysis of multidrug-resistant Acinetobacter baumannii.</title>
        <authorList>
            <person name="Adams M.D."/>
            <person name="Goglin K."/>
            <person name="Molyneaux N."/>
            <person name="Hujer K.M."/>
            <person name="Lavender H."/>
            <person name="Jamison J.J."/>
            <person name="MacDonald I.J."/>
            <person name="Martin K.M."/>
            <person name="Russo T."/>
            <person name="Campagnari A.A."/>
            <person name="Hujer A.M."/>
            <person name="Bonomo R.A."/>
            <person name="Gill S.R."/>
        </authorList>
    </citation>
    <scope>NUCLEOTIDE SEQUENCE [LARGE SCALE GENOMIC DNA]</scope>
    <source>
        <strain evidence="2 3">AB0057</strain>
    </source>
</reference>
<dbReference type="CDD" id="cd03801">
    <property type="entry name" value="GT4_PimA-like"/>
    <property type="match status" value="1"/>
</dbReference>
<dbReference type="PANTHER" id="PTHR12526:SF630">
    <property type="entry name" value="GLYCOSYLTRANSFERASE"/>
    <property type="match status" value="1"/>
</dbReference>
<sequence>MSGYNRPIRVGLIIDEFFGGANTAFGGYGFLARNHIAKYIPNADIQIDVLLGKGSKKLFAEEYLVDDVKLYRLPRRKWFARRWLRKKNYDIYLSVELTFNYVLENELDKTKKLILWIQDPRPTYEWEEINTVKLFPETNYYNQKIYDLVHDWYINNRVKFISKGYFLNQKAIDLYQLEKSVPIEYVPNPIDIDFNFDVKTYVKKNIIIFLGRLESVKRGWLFCEIAKRMPQYEFYVLGQTFREESKNNEIMKRYQNIDNLHFAGHVEGSEKEKFLKDAKLLINTSIHEALPISFLEALSFGTLLVSNRNPEELTSKFGIHVGDVLGDGFEKVHLYVEAIESLMENEEQRQLLAIQARKYIEEYHNVADFTKKLRNILFHEVKF</sequence>
<evidence type="ECO:0000259" key="1">
    <source>
        <dbReference type="Pfam" id="PF00534"/>
    </source>
</evidence>
<proteinExistence type="predicted"/>
<dbReference type="Pfam" id="PF00534">
    <property type="entry name" value="Glycos_transf_1"/>
    <property type="match status" value="1"/>
</dbReference>
<feature type="domain" description="Glycosyl transferase family 1" evidence="1">
    <location>
        <begin position="198"/>
        <end position="358"/>
    </location>
</feature>
<name>A0A7U3Y7R8_ACIB5</name>